<protein>
    <submittedName>
        <fullName evidence="6">Transcriptional regulator IlvY</fullName>
    </submittedName>
</protein>
<dbReference type="Proteomes" id="UP000094291">
    <property type="component" value="Unassembled WGS sequence"/>
</dbReference>
<dbReference type="GO" id="GO:0003700">
    <property type="term" value="F:DNA-binding transcription factor activity"/>
    <property type="evidence" value="ECO:0007669"/>
    <property type="project" value="InterPro"/>
</dbReference>
<keyword evidence="7" id="KW-1185">Reference proteome</keyword>
<dbReference type="InterPro" id="IPR037404">
    <property type="entry name" value="IlvY_PBP2"/>
</dbReference>
<evidence type="ECO:0000256" key="1">
    <source>
        <dbReference type="ARBA" id="ARBA00009437"/>
    </source>
</evidence>
<dbReference type="FunFam" id="1.10.10.10:FF:000001">
    <property type="entry name" value="LysR family transcriptional regulator"/>
    <property type="match status" value="1"/>
</dbReference>
<dbReference type="InterPro" id="IPR005119">
    <property type="entry name" value="LysR_subst-bd"/>
</dbReference>
<keyword evidence="4" id="KW-0804">Transcription</keyword>
<dbReference type="EMBL" id="MDTQ01000001">
    <property type="protein sequence ID" value="ODC04531.1"/>
    <property type="molecule type" value="Genomic_DNA"/>
</dbReference>
<keyword evidence="2" id="KW-0805">Transcription regulation</keyword>
<dbReference type="CDD" id="cd08430">
    <property type="entry name" value="PBP2_IlvY"/>
    <property type="match status" value="1"/>
</dbReference>
<dbReference type="InterPro" id="IPR036390">
    <property type="entry name" value="WH_DNA-bd_sf"/>
</dbReference>
<accession>A0A1E2VC22</accession>
<dbReference type="RefSeq" id="WP_068999515.1">
    <property type="nucleotide sequence ID" value="NZ_MDTQ01000001.1"/>
</dbReference>
<dbReference type="Gene3D" id="3.40.190.10">
    <property type="entry name" value="Periplasmic binding protein-like II"/>
    <property type="match status" value="2"/>
</dbReference>
<dbReference type="PROSITE" id="PS50931">
    <property type="entry name" value="HTH_LYSR"/>
    <property type="match status" value="1"/>
</dbReference>
<dbReference type="Pfam" id="PF03466">
    <property type="entry name" value="LysR_substrate"/>
    <property type="match status" value="1"/>
</dbReference>
<dbReference type="AlphaFoldDB" id="A0A1E2VC22"/>
<keyword evidence="3" id="KW-0238">DNA-binding</keyword>
<dbReference type="InterPro" id="IPR036388">
    <property type="entry name" value="WH-like_DNA-bd_sf"/>
</dbReference>
<evidence type="ECO:0000256" key="4">
    <source>
        <dbReference type="ARBA" id="ARBA00023163"/>
    </source>
</evidence>
<sequence>MDTRHLRHFLNLADTLHFGRASEASHVSPSTLSRLIRQLEDQLGVTLFERDNRSVRLTRQGQVFQQYAKEALTRWEHCRHLMMEESEQLYGELSLYSSVTASYSFLYALLSELRQKHPGIGIKLHTGDPAHAIRRVMNENDDLTIAARPDVIPDGLAFTSLGHSPLVFIAPNEMPDGRAAFKPPRRHEDWADVPMILSETGLSRTRTEDWFRQWGIKPTVKAQAAGNEAIVAMVGLGMGIGVVPRIVVDNSPLADRVQVLSVQPELTAYDVGLCVLRKRLDNPLIRALWSLVGQHRHSQQSTGI</sequence>
<proteinExistence type="inferred from homology"/>
<dbReference type="PANTHER" id="PTHR30126">
    <property type="entry name" value="HTH-TYPE TRANSCRIPTIONAL REGULATOR"/>
    <property type="match status" value="1"/>
</dbReference>
<dbReference type="InterPro" id="IPR000847">
    <property type="entry name" value="LysR_HTH_N"/>
</dbReference>
<dbReference type="OrthoDB" id="9803735at2"/>
<gene>
    <name evidence="6" type="ORF">BFW38_14335</name>
</gene>
<evidence type="ECO:0000256" key="3">
    <source>
        <dbReference type="ARBA" id="ARBA00023125"/>
    </source>
</evidence>
<dbReference type="NCBIfam" id="NF008722">
    <property type="entry name" value="PRK11716.1"/>
    <property type="match status" value="1"/>
</dbReference>
<comment type="caution">
    <text evidence="6">The sequence shown here is derived from an EMBL/GenBank/DDBJ whole genome shotgun (WGS) entry which is preliminary data.</text>
</comment>
<feature type="domain" description="HTH lysR-type" evidence="5">
    <location>
        <begin position="1"/>
        <end position="58"/>
    </location>
</feature>
<dbReference type="GO" id="GO:0000976">
    <property type="term" value="F:transcription cis-regulatory region binding"/>
    <property type="evidence" value="ECO:0007669"/>
    <property type="project" value="TreeGrafter"/>
</dbReference>
<evidence type="ECO:0000313" key="7">
    <source>
        <dbReference type="Proteomes" id="UP000094291"/>
    </source>
</evidence>
<dbReference type="Pfam" id="PF00126">
    <property type="entry name" value="HTH_1"/>
    <property type="match status" value="1"/>
</dbReference>
<reference evidence="6 7" key="1">
    <citation type="submission" date="2016-08" db="EMBL/GenBank/DDBJ databases">
        <authorList>
            <person name="Seilhamer J.J."/>
        </authorList>
    </citation>
    <scope>NUCLEOTIDE SEQUENCE [LARGE SCALE GENOMIC DNA]</scope>
    <source>
        <strain evidence="6 7">PH27A</strain>
    </source>
</reference>
<dbReference type="Gene3D" id="1.10.10.10">
    <property type="entry name" value="Winged helix-like DNA-binding domain superfamily/Winged helix DNA-binding domain"/>
    <property type="match status" value="1"/>
</dbReference>
<evidence type="ECO:0000313" key="6">
    <source>
        <dbReference type="EMBL" id="ODC04531.1"/>
    </source>
</evidence>
<comment type="similarity">
    <text evidence="1">Belongs to the LysR transcriptional regulatory family.</text>
</comment>
<evidence type="ECO:0000256" key="2">
    <source>
        <dbReference type="ARBA" id="ARBA00023015"/>
    </source>
</evidence>
<name>A0A1E2VC22_9GAMM</name>
<organism evidence="6 7">
    <name type="scientific">Terasakiispira papahanaumokuakeensis</name>
    <dbReference type="NCBI Taxonomy" id="197479"/>
    <lineage>
        <taxon>Bacteria</taxon>
        <taxon>Pseudomonadati</taxon>
        <taxon>Pseudomonadota</taxon>
        <taxon>Gammaproteobacteria</taxon>
        <taxon>Oceanospirillales</taxon>
        <taxon>Terasakiispira</taxon>
    </lineage>
</organism>
<evidence type="ECO:0000259" key="5">
    <source>
        <dbReference type="PROSITE" id="PS50931"/>
    </source>
</evidence>
<dbReference type="STRING" id="197479.BFW38_14335"/>
<dbReference type="SUPFAM" id="SSF53850">
    <property type="entry name" value="Periplasmic binding protein-like II"/>
    <property type="match status" value="1"/>
</dbReference>
<dbReference type="PANTHER" id="PTHR30126:SF81">
    <property type="entry name" value="HTH-TYPE TRANSCRIPTIONAL REGULATOR ILVY"/>
    <property type="match status" value="1"/>
</dbReference>
<dbReference type="SUPFAM" id="SSF46785">
    <property type="entry name" value="Winged helix' DNA-binding domain"/>
    <property type="match status" value="1"/>
</dbReference>